<dbReference type="PROSITE" id="PS00353">
    <property type="entry name" value="HMG_BOX_1"/>
    <property type="match status" value="1"/>
</dbReference>
<evidence type="ECO:0000259" key="25">
    <source>
        <dbReference type="PROSITE" id="PS50888"/>
    </source>
</evidence>
<dbReference type="GO" id="GO:0005576">
    <property type="term" value="C:extracellular region"/>
    <property type="evidence" value="ECO:0007669"/>
    <property type="project" value="UniProtKB-SubCell"/>
</dbReference>
<dbReference type="Pfam" id="PF00010">
    <property type="entry name" value="HLH"/>
    <property type="match status" value="1"/>
</dbReference>
<dbReference type="InterPro" id="IPR036638">
    <property type="entry name" value="HLH_DNA-bd_sf"/>
</dbReference>
<feature type="DNA-binding region" description="HMG box" evidence="22">
    <location>
        <begin position="353"/>
        <end position="421"/>
    </location>
</feature>
<feature type="compositionally biased region" description="Acidic residues" evidence="23">
    <location>
        <begin position="445"/>
        <end position="473"/>
    </location>
</feature>
<keyword evidence="14 22" id="KW-0238">DNA-binding</keyword>
<evidence type="ECO:0000256" key="2">
    <source>
        <dbReference type="ARBA" id="ARBA00004286"/>
    </source>
</evidence>
<evidence type="ECO:0000256" key="1">
    <source>
        <dbReference type="ARBA" id="ARBA00004123"/>
    </source>
</evidence>
<keyword evidence="16" id="KW-0804">Transcription</keyword>
<dbReference type="SUPFAM" id="SSF47095">
    <property type="entry name" value="HMG-box"/>
    <property type="match status" value="2"/>
</dbReference>
<keyword evidence="19 22" id="KW-0539">Nucleus</keyword>
<dbReference type="GO" id="GO:0006357">
    <property type="term" value="P:regulation of transcription by RNA polymerase II"/>
    <property type="evidence" value="ECO:0007669"/>
    <property type="project" value="TreeGrafter"/>
</dbReference>
<feature type="region of interest" description="Disordered" evidence="23">
    <location>
        <begin position="333"/>
        <end position="361"/>
    </location>
</feature>
<dbReference type="GO" id="GO:0005737">
    <property type="term" value="C:cytoplasm"/>
    <property type="evidence" value="ECO:0007669"/>
    <property type="project" value="UniProtKB-SubCell"/>
</dbReference>
<evidence type="ECO:0000256" key="9">
    <source>
        <dbReference type="ARBA" id="ARBA00022588"/>
    </source>
</evidence>
<dbReference type="PANTHER" id="PTHR48112:SF3">
    <property type="entry name" value="HIGH MOBILITY GROUP PROTEIN B2"/>
    <property type="match status" value="1"/>
</dbReference>
<keyword evidence="11" id="KW-0391">Immunity</keyword>
<feature type="domain" description="HMG box" evidence="24">
    <location>
        <begin position="261"/>
        <end position="335"/>
    </location>
</feature>
<evidence type="ECO:0000256" key="5">
    <source>
        <dbReference type="ARBA" id="ARBA00008774"/>
    </source>
</evidence>
<dbReference type="GO" id="GO:0005634">
    <property type="term" value="C:nucleus"/>
    <property type="evidence" value="ECO:0007669"/>
    <property type="project" value="UniProtKB-SubCell"/>
</dbReference>
<comment type="subcellular location">
    <subcellularLocation>
        <location evidence="2">Chromosome</location>
    </subcellularLocation>
    <subcellularLocation>
        <location evidence="3">Cytoplasm</location>
    </subcellularLocation>
    <subcellularLocation>
        <location evidence="1">Nucleus</location>
    </subcellularLocation>
    <subcellularLocation>
        <location evidence="4">Secreted</location>
    </subcellularLocation>
</comment>
<evidence type="ECO:0000259" key="24">
    <source>
        <dbReference type="PROSITE" id="PS50118"/>
    </source>
</evidence>
<feature type="region of interest" description="Disordered" evidence="23">
    <location>
        <begin position="234"/>
        <end position="258"/>
    </location>
</feature>
<dbReference type="FunFam" id="4.10.280.10:FF:000010">
    <property type="entry name" value="Scleraxis bHLH transcription factor"/>
    <property type="match status" value="1"/>
</dbReference>
<dbReference type="Pfam" id="PF00505">
    <property type="entry name" value="HMG_box"/>
    <property type="match status" value="1"/>
</dbReference>
<dbReference type="GO" id="GO:0006954">
    <property type="term" value="P:inflammatory response"/>
    <property type="evidence" value="ECO:0007669"/>
    <property type="project" value="UniProtKB-KW"/>
</dbReference>
<evidence type="ECO:0000256" key="13">
    <source>
        <dbReference type="ARBA" id="ARBA00023097"/>
    </source>
</evidence>
<evidence type="ECO:0000256" key="22">
    <source>
        <dbReference type="PROSITE-ProRule" id="PRU00267"/>
    </source>
</evidence>
<keyword evidence="6" id="KW-0158">Chromosome</keyword>
<evidence type="ECO:0000256" key="7">
    <source>
        <dbReference type="ARBA" id="ARBA00022490"/>
    </source>
</evidence>
<proteinExistence type="inferred from homology"/>
<dbReference type="AlphaFoldDB" id="A0AA88QDH8"/>
<name>A0AA88QDH8_9TELE</name>
<dbReference type="SMART" id="SM00398">
    <property type="entry name" value="HMG"/>
    <property type="match status" value="2"/>
</dbReference>
<feature type="DNA-binding region" description="HMG box" evidence="22">
    <location>
        <begin position="261"/>
        <end position="335"/>
    </location>
</feature>
<evidence type="ECO:0000256" key="18">
    <source>
        <dbReference type="ARBA" id="ARBA00023198"/>
    </source>
</evidence>
<dbReference type="InterPro" id="IPR017967">
    <property type="entry name" value="HMG_boxA_CS"/>
</dbReference>
<evidence type="ECO:0000256" key="15">
    <source>
        <dbReference type="ARBA" id="ARBA00023157"/>
    </source>
</evidence>
<dbReference type="Gene3D" id="4.10.280.10">
    <property type="entry name" value="Helix-loop-helix DNA-binding domain"/>
    <property type="match status" value="1"/>
</dbReference>
<dbReference type="CDD" id="cd21979">
    <property type="entry name" value="HMG-box_HMGB_rpt2"/>
    <property type="match status" value="1"/>
</dbReference>
<feature type="compositionally biased region" description="Basic residues" evidence="23">
    <location>
        <begin position="88"/>
        <end position="103"/>
    </location>
</feature>
<keyword evidence="7" id="KW-0963">Cytoplasm</keyword>
<dbReference type="Proteomes" id="UP001187343">
    <property type="component" value="Unassembled WGS sequence"/>
</dbReference>
<keyword evidence="18" id="KW-0395">Inflammatory response</keyword>
<accession>A0AA88QDH8</accession>
<keyword evidence="9" id="KW-0399">Innate immunity</keyword>
<keyword evidence="12" id="KW-0805">Transcription regulation</keyword>
<dbReference type="PROSITE" id="PS50888">
    <property type="entry name" value="BHLH"/>
    <property type="match status" value="1"/>
</dbReference>
<evidence type="ECO:0000256" key="12">
    <source>
        <dbReference type="ARBA" id="ARBA00023015"/>
    </source>
</evidence>
<evidence type="ECO:0000256" key="21">
    <source>
        <dbReference type="ARBA" id="ARBA00041514"/>
    </source>
</evidence>
<evidence type="ECO:0000313" key="27">
    <source>
        <dbReference type="Proteomes" id="UP001187343"/>
    </source>
</evidence>
<dbReference type="Gene3D" id="1.10.30.10">
    <property type="entry name" value="High mobility group box domain"/>
    <property type="match status" value="2"/>
</dbReference>
<dbReference type="GO" id="GO:0006310">
    <property type="term" value="P:DNA recombination"/>
    <property type="evidence" value="ECO:0007669"/>
    <property type="project" value="UniProtKB-KW"/>
</dbReference>
<feature type="region of interest" description="Disordered" evidence="23">
    <location>
        <begin position="166"/>
        <end position="197"/>
    </location>
</feature>
<keyword evidence="13" id="KW-0558">Oxidation</keyword>
<evidence type="ECO:0000256" key="10">
    <source>
        <dbReference type="ARBA" id="ARBA00022737"/>
    </source>
</evidence>
<keyword evidence="10" id="KW-0677">Repeat</keyword>
<organism evidence="26 27">
    <name type="scientific">Cirrhinus molitorella</name>
    <name type="common">mud carp</name>
    <dbReference type="NCBI Taxonomy" id="172907"/>
    <lineage>
        <taxon>Eukaryota</taxon>
        <taxon>Metazoa</taxon>
        <taxon>Chordata</taxon>
        <taxon>Craniata</taxon>
        <taxon>Vertebrata</taxon>
        <taxon>Euteleostomi</taxon>
        <taxon>Actinopterygii</taxon>
        <taxon>Neopterygii</taxon>
        <taxon>Teleostei</taxon>
        <taxon>Ostariophysi</taxon>
        <taxon>Cypriniformes</taxon>
        <taxon>Cyprinidae</taxon>
        <taxon>Labeoninae</taxon>
        <taxon>Labeonini</taxon>
        <taxon>Cirrhinus</taxon>
    </lineage>
</organism>
<dbReference type="CDD" id="cd11471">
    <property type="entry name" value="bHLH_TS_HAND2"/>
    <property type="match status" value="1"/>
</dbReference>
<gene>
    <name evidence="26" type="ORF">Q8A67_004844</name>
</gene>
<comment type="similarity">
    <text evidence="5">Belongs to the HMGB family.</text>
</comment>
<dbReference type="GO" id="GO:0045087">
    <property type="term" value="P:innate immune response"/>
    <property type="evidence" value="ECO:0007669"/>
    <property type="project" value="UniProtKB-KW"/>
</dbReference>
<feature type="compositionally biased region" description="Low complexity" evidence="23">
    <location>
        <begin position="236"/>
        <end position="247"/>
    </location>
</feature>
<feature type="region of interest" description="Disordered" evidence="23">
    <location>
        <begin position="421"/>
        <end position="473"/>
    </location>
</feature>
<dbReference type="CDD" id="cd21978">
    <property type="entry name" value="HMG-box_HMGB_rpt1"/>
    <property type="match status" value="1"/>
</dbReference>
<dbReference type="PROSITE" id="PS50118">
    <property type="entry name" value="HMG_BOX_2"/>
    <property type="match status" value="2"/>
</dbReference>
<dbReference type="InterPro" id="IPR009071">
    <property type="entry name" value="HMG_box_dom"/>
</dbReference>
<dbReference type="EMBL" id="JAUYZG010000004">
    <property type="protein sequence ID" value="KAK2909007.1"/>
    <property type="molecule type" value="Genomic_DNA"/>
</dbReference>
<evidence type="ECO:0000256" key="6">
    <source>
        <dbReference type="ARBA" id="ARBA00022454"/>
    </source>
</evidence>
<dbReference type="SUPFAM" id="SSF47459">
    <property type="entry name" value="HLH, helix-loop-helix DNA-binding domain"/>
    <property type="match status" value="1"/>
</dbReference>
<evidence type="ECO:0000313" key="26">
    <source>
        <dbReference type="EMBL" id="KAK2909007.1"/>
    </source>
</evidence>
<evidence type="ECO:0000256" key="19">
    <source>
        <dbReference type="ARBA" id="ARBA00023242"/>
    </source>
</evidence>
<evidence type="ECO:0000256" key="4">
    <source>
        <dbReference type="ARBA" id="ARBA00004613"/>
    </source>
</evidence>
<dbReference type="PANTHER" id="PTHR48112">
    <property type="entry name" value="HIGH MOBILITY GROUP PROTEIN DSP1"/>
    <property type="match status" value="1"/>
</dbReference>
<sequence>MSLVGGFPHHPVMHHDGYSFAAAAAASRCHEEPPYFHGWLISHPEMSPPDYSMAPSYSPEYSAGAPGLDHSHYGGVPGAGAVGMGPRPVKRRPTANRKERRRTQSINSAFAELRECIPNVPADTKLSKIKTLRLATSYIAYLMDILDKDEQNGEAEAFKAEFKKTDAKEERRKKEMNDVLKNSGSSNDKKTKGRTGWPQHCCAEDQASARGAVSCDSSQMEAATVCEIEFLTETTPSSSKPSSKSSSGTLAPRLLKQRTATKQFTTRLRTFCRAVEADYSISQPWKNPGTSVNFSEFSKKCSERWKTMSSKEKGKFEEMAKTDKVRYDREMKNYVPPKGATKGGKKKKDPNAPKRPPSAFFVFCSDHRPKVKNDNPGISIGDIAKKLGEMWSKLSPKEKSPYEQKAMKLKEKYEKDVAAYRAKGGKADGGKKGGPGRPTGKKAEADDDDEDDDDEEEDDVDEDDDEDEDDDDD</sequence>
<evidence type="ECO:0000256" key="17">
    <source>
        <dbReference type="ARBA" id="ARBA00023172"/>
    </source>
</evidence>
<dbReference type="InterPro" id="IPR011598">
    <property type="entry name" value="bHLH_dom"/>
</dbReference>
<comment type="caution">
    <text evidence="26">The sequence shown here is derived from an EMBL/GenBank/DDBJ whole genome shotgun (WGS) entry which is preliminary data.</text>
</comment>
<keyword evidence="27" id="KW-1185">Reference proteome</keyword>
<dbReference type="FunFam" id="1.10.30.10:FF:000018">
    <property type="entry name" value="High mobility group protein B2"/>
    <property type="match status" value="1"/>
</dbReference>
<protein>
    <recommendedName>
        <fullName evidence="20">High mobility group protein B2</fullName>
    </recommendedName>
    <alternativeName>
        <fullName evidence="21">High mobility group protein 2</fullName>
    </alternativeName>
</protein>
<dbReference type="SMART" id="SM00353">
    <property type="entry name" value="HLH"/>
    <property type="match status" value="1"/>
</dbReference>
<evidence type="ECO:0000256" key="23">
    <source>
        <dbReference type="SAM" id="MobiDB-lite"/>
    </source>
</evidence>
<dbReference type="InterPro" id="IPR050342">
    <property type="entry name" value="HMGB"/>
</dbReference>
<reference evidence="26" key="1">
    <citation type="submission" date="2023-08" db="EMBL/GenBank/DDBJ databases">
        <title>Chromosome-level Genome Assembly of mud carp (Cirrhinus molitorella).</title>
        <authorList>
            <person name="Liu H."/>
        </authorList>
    </citation>
    <scope>NUCLEOTIDE SEQUENCE</scope>
    <source>
        <strain evidence="26">Prfri</strain>
        <tissue evidence="26">Muscle</tissue>
    </source>
</reference>
<feature type="domain" description="BHLH" evidence="25">
    <location>
        <begin position="90"/>
        <end position="142"/>
    </location>
</feature>
<dbReference type="PRINTS" id="PR00886">
    <property type="entry name" value="HIGHMOBLTY12"/>
</dbReference>
<dbReference type="GO" id="GO:0005694">
    <property type="term" value="C:chromosome"/>
    <property type="evidence" value="ECO:0007669"/>
    <property type="project" value="UniProtKB-SubCell"/>
</dbReference>
<dbReference type="GO" id="GO:0014706">
    <property type="term" value="P:striated muscle tissue development"/>
    <property type="evidence" value="ECO:0007669"/>
    <property type="project" value="UniProtKB-ARBA"/>
</dbReference>
<feature type="domain" description="HMG box" evidence="24">
    <location>
        <begin position="353"/>
        <end position="421"/>
    </location>
</feature>
<keyword evidence="15" id="KW-1015">Disulfide bond</keyword>
<feature type="region of interest" description="Disordered" evidence="23">
    <location>
        <begin position="79"/>
        <end position="105"/>
    </location>
</feature>
<keyword evidence="8" id="KW-0964">Secreted</keyword>
<dbReference type="Pfam" id="PF09011">
    <property type="entry name" value="HMG_box_2"/>
    <property type="match status" value="1"/>
</dbReference>
<keyword evidence="17" id="KW-0233">DNA recombination</keyword>
<dbReference type="GO" id="GO:0046983">
    <property type="term" value="F:protein dimerization activity"/>
    <property type="evidence" value="ECO:0007669"/>
    <property type="project" value="InterPro"/>
</dbReference>
<evidence type="ECO:0000256" key="20">
    <source>
        <dbReference type="ARBA" id="ARBA00040400"/>
    </source>
</evidence>
<evidence type="ECO:0000256" key="16">
    <source>
        <dbReference type="ARBA" id="ARBA00023163"/>
    </source>
</evidence>
<evidence type="ECO:0000256" key="8">
    <source>
        <dbReference type="ARBA" id="ARBA00022525"/>
    </source>
</evidence>
<evidence type="ECO:0000256" key="11">
    <source>
        <dbReference type="ARBA" id="ARBA00022859"/>
    </source>
</evidence>
<feature type="compositionally biased region" description="Basic and acidic residues" evidence="23">
    <location>
        <begin position="166"/>
        <end position="178"/>
    </location>
</feature>
<evidence type="ECO:0000256" key="14">
    <source>
        <dbReference type="ARBA" id="ARBA00023125"/>
    </source>
</evidence>
<dbReference type="GO" id="GO:0003677">
    <property type="term" value="F:DNA binding"/>
    <property type="evidence" value="ECO:0007669"/>
    <property type="project" value="UniProtKB-UniRule"/>
</dbReference>
<evidence type="ECO:0000256" key="3">
    <source>
        <dbReference type="ARBA" id="ARBA00004496"/>
    </source>
</evidence>
<dbReference type="InterPro" id="IPR036910">
    <property type="entry name" value="HMG_box_dom_sf"/>
</dbReference>